<keyword evidence="3 6" id="KW-0564">Palmitate</keyword>
<dbReference type="InterPro" id="IPR011990">
    <property type="entry name" value="TPR-like_helical_dom_sf"/>
</dbReference>
<keyword evidence="5 6" id="KW-0449">Lipoprotein</keyword>
<evidence type="ECO:0000259" key="8">
    <source>
        <dbReference type="Pfam" id="PF13525"/>
    </source>
</evidence>
<comment type="similarity">
    <text evidence="6">Belongs to the BamD family.</text>
</comment>
<comment type="subcellular location">
    <subcellularLocation>
        <location evidence="6">Cell outer membrane</location>
        <topology evidence="6">Lipid-anchor</topology>
    </subcellularLocation>
</comment>
<name>A0ABM5NB36_9BURK</name>
<evidence type="ECO:0000256" key="6">
    <source>
        <dbReference type="HAMAP-Rule" id="MF_00922"/>
    </source>
</evidence>
<dbReference type="RefSeq" id="WP_014840458.1">
    <property type="nucleotide sequence ID" value="NC_018108.1"/>
</dbReference>
<dbReference type="Pfam" id="PF13525">
    <property type="entry name" value="YfiO"/>
    <property type="match status" value="1"/>
</dbReference>
<dbReference type="NCBIfam" id="TIGR03302">
    <property type="entry name" value="OM_YfiO"/>
    <property type="match status" value="1"/>
</dbReference>
<keyword evidence="4 6" id="KW-0998">Cell outer membrane</keyword>
<dbReference type="EMBL" id="CP003264">
    <property type="protein sequence ID" value="AFN36108.1"/>
    <property type="molecule type" value="Genomic_DNA"/>
</dbReference>
<dbReference type="GeneID" id="79939248"/>
<reference evidence="9 10" key="1">
    <citation type="journal article" date="2012" name="Vet. Microbiol.">
        <title>Comparative genomic analyses of the Taylorellae.</title>
        <authorList>
            <person name="Hauser H."/>
            <person name="Richter D.C."/>
            <person name="van Tonder A."/>
            <person name="Clark L."/>
            <person name="Preston A."/>
        </authorList>
    </citation>
    <scope>NUCLEOTIDE SEQUENCE [LARGE SCALE GENOMIC DNA]</scope>
    <source>
        <strain evidence="9 10">ATCC 35865</strain>
    </source>
</reference>
<dbReference type="HAMAP" id="MF_00922">
    <property type="entry name" value="OM_assembly_BamD"/>
    <property type="match status" value="1"/>
</dbReference>
<dbReference type="PANTHER" id="PTHR37423:SF1">
    <property type="entry name" value="OUTER MEMBRANE PROTEIN ASSEMBLY FACTOR BAMD"/>
    <property type="match status" value="1"/>
</dbReference>
<proteinExistence type="inferred from homology"/>
<dbReference type="PANTHER" id="PTHR37423">
    <property type="entry name" value="SOLUBLE LYTIC MUREIN TRANSGLYCOSYLASE-RELATED"/>
    <property type="match status" value="1"/>
</dbReference>
<evidence type="ECO:0000256" key="3">
    <source>
        <dbReference type="ARBA" id="ARBA00023139"/>
    </source>
</evidence>
<dbReference type="Gene3D" id="1.25.40.10">
    <property type="entry name" value="Tetratricopeptide repeat domain"/>
    <property type="match status" value="1"/>
</dbReference>
<dbReference type="SUPFAM" id="SSF48452">
    <property type="entry name" value="TPR-like"/>
    <property type="match status" value="1"/>
</dbReference>
<organism evidence="9 10">
    <name type="scientific">Taylorella equigenitalis ATCC 35865</name>
    <dbReference type="NCBI Taxonomy" id="743973"/>
    <lineage>
        <taxon>Bacteria</taxon>
        <taxon>Pseudomonadati</taxon>
        <taxon>Pseudomonadota</taxon>
        <taxon>Betaproteobacteria</taxon>
        <taxon>Burkholderiales</taxon>
        <taxon>Alcaligenaceae</taxon>
        <taxon>Taylorella</taxon>
    </lineage>
</organism>
<feature type="chain" id="PRO_5047044737" description="Outer membrane protein assembly factor BamD" evidence="7">
    <location>
        <begin position="20"/>
        <end position="272"/>
    </location>
</feature>
<comment type="function">
    <text evidence="6">Part of the outer membrane protein assembly complex, which is involved in assembly and insertion of beta-barrel proteins into the outer membrane.</text>
</comment>
<evidence type="ECO:0000256" key="5">
    <source>
        <dbReference type="ARBA" id="ARBA00023288"/>
    </source>
</evidence>
<evidence type="ECO:0000256" key="4">
    <source>
        <dbReference type="ARBA" id="ARBA00023237"/>
    </source>
</evidence>
<comment type="subunit">
    <text evidence="6">Part of the Bam complex.</text>
</comment>
<dbReference type="InterPro" id="IPR017689">
    <property type="entry name" value="BamD"/>
</dbReference>
<evidence type="ECO:0000313" key="9">
    <source>
        <dbReference type="EMBL" id="AFN36108.1"/>
    </source>
</evidence>
<evidence type="ECO:0000256" key="1">
    <source>
        <dbReference type="ARBA" id="ARBA00022729"/>
    </source>
</evidence>
<accession>A0ABM5NB36</accession>
<sequence length="272" mass="31004">MKKTLRNILILSFTAILSACGIFDREIDETAGLPADKLYDTARTYVRGRDWDSARKYLAAIENRHPYSSYAQQAMIDEAYVNWKDEQPERAIAVIDRFLQIYPSHPGTEYMLYLKGLITFTPPTHFLTSFAGQKPSERDPRGLRQSYTAFKVLIDNYPNSRYAADARQRLVWLVTTLAEHEANVAKYYYEKKAYVAAINRAQVVLTEFSGVPSAELALYVLMKSYEALGSEDQAADAKSVLVKNYPNSRYLTHGFKGEGGIMKYLSPTNWFN</sequence>
<evidence type="ECO:0000256" key="7">
    <source>
        <dbReference type="SAM" id="SignalP"/>
    </source>
</evidence>
<evidence type="ECO:0000256" key="2">
    <source>
        <dbReference type="ARBA" id="ARBA00023136"/>
    </source>
</evidence>
<dbReference type="InterPro" id="IPR039565">
    <property type="entry name" value="BamD-like"/>
</dbReference>
<keyword evidence="2 6" id="KW-0472">Membrane</keyword>
<dbReference type="CDD" id="cd15830">
    <property type="entry name" value="BamD"/>
    <property type="match status" value="1"/>
</dbReference>
<evidence type="ECO:0000313" key="10">
    <source>
        <dbReference type="Proteomes" id="UP000003121"/>
    </source>
</evidence>
<feature type="signal peptide" evidence="7">
    <location>
        <begin position="1"/>
        <end position="19"/>
    </location>
</feature>
<dbReference type="Proteomes" id="UP000003121">
    <property type="component" value="Chromosome"/>
</dbReference>
<gene>
    <name evidence="6" type="primary">bamD</name>
    <name evidence="9" type="ORF">KUI_1042</name>
</gene>
<dbReference type="PROSITE" id="PS51257">
    <property type="entry name" value="PROKAR_LIPOPROTEIN"/>
    <property type="match status" value="1"/>
</dbReference>
<keyword evidence="1 6" id="KW-0732">Signal</keyword>
<protein>
    <recommendedName>
        <fullName evidence="6">Outer membrane protein assembly factor BamD</fullName>
    </recommendedName>
</protein>
<keyword evidence="10" id="KW-1185">Reference proteome</keyword>
<feature type="domain" description="Outer membrane lipoprotein BamD-like" evidence="8">
    <location>
        <begin position="35"/>
        <end position="238"/>
    </location>
</feature>